<dbReference type="InterPro" id="IPR025700">
    <property type="entry name" value="Lys/Orn_oxygenase"/>
</dbReference>
<evidence type="ECO:0000256" key="5">
    <source>
        <dbReference type="ARBA" id="ARBA00012881"/>
    </source>
</evidence>
<evidence type="ECO:0000256" key="6">
    <source>
        <dbReference type="ARBA" id="ARBA00022630"/>
    </source>
</evidence>
<dbReference type="InterPro" id="IPR000649">
    <property type="entry name" value="IF-2B-related"/>
</dbReference>
<dbReference type="Proteomes" id="UP001342314">
    <property type="component" value="Unassembled WGS sequence"/>
</dbReference>
<comment type="similarity">
    <text evidence="3 12">Belongs to the eIF-2B alpha/beta/delta subunits family.</text>
</comment>
<dbReference type="Pfam" id="PF13434">
    <property type="entry name" value="Lys_Orn_oxgnase"/>
    <property type="match status" value="1"/>
</dbReference>
<reference evidence="14 15" key="1">
    <citation type="submission" date="2021-12" db="EMBL/GenBank/DDBJ databases">
        <title>High titer production of polyol ester of fatty acids by Rhodotorula paludigena BS15 towards product separation-free biomass refinery.</title>
        <authorList>
            <person name="Mano J."/>
            <person name="Ono H."/>
            <person name="Tanaka T."/>
            <person name="Naito K."/>
            <person name="Sushida H."/>
            <person name="Ike M."/>
            <person name="Tokuyasu K."/>
            <person name="Kitaoka M."/>
        </authorList>
    </citation>
    <scope>NUCLEOTIDE SEQUENCE [LARGE SCALE GENOMIC DNA]</scope>
    <source>
        <strain evidence="14 15">BS15</strain>
    </source>
</reference>
<dbReference type="GO" id="GO:0006879">
    <property type="term" value="P:intracellular iron ion homeostasis"/>
    <property type="evidence" value="ECO:0007669"/>
    <property type="project" value="TreeGrafter"/>
</dbReference>
<dbReference type="InterPro" id="IPR037171">
    <property type="entry name" value="NagB/RpiA_transferase-like"/>
</dbReference>
<evidence type="ECO:0000256" key="9">
    <source>
        <dbReference type="ARBA" id="ARBA00023002"/>
    </source>
</evidence>
<keyword evidence="7" id="KW-0274">FAD</keyword>
<dbReference type="PANTHER" id="PTHR42802">
    <property type="entry name" value="MONOOXYGENASE"/>
    <property type="match status" value="1"/>
</dbReference>
<feature type="region of interest" description="Disordered" evidence="13">
    <location>
        <begin position="1109"/>
        <end position="1201"/>
    </location>
</feature>
<feature type="compositionally biased region" description="Low complexity" evidence="13">
    <location>
        <begin position="1139"/>
        <end position="1175"/>
    </location>
</feature>
<organism evidence="14 15">
    <name type="scientific">Rhodotorula paludigena</name>
    <dbReference type="NCBI Taxonomy" id="86838"/>
    <lineage>
        <taxon>Eukaryota</taxon>
        <taxon>Fungi</taxon>
        <taxon>Dikarya</taxon>
        <taxon>Basidiomycota</taxon>
        <taxon>Pucciniomycotina</taxon>
        <taxon>Microbotryomycetes</taxon>
        <taxon>Sporidiobolales</taxon>
        <taxon>Sporidiobolaceae</taxon>
        <taxon>Rhodotorula</taxon>
    </lineage>
</organism>
<evidence type="ECO:0000256" key="4">
    <source>
        <dbReference type="ARBA" id="ARBA00007588"/>
    </source>
</evidence>
<protein>
    <recommendedName>
        <fullName evidence="5">L-ornithine N(5)-monooxygenase [NAD(P)H]</fullName>
        <ecNumber evidence="5">1.14.13.196</ecNumber>
    </recommendedName>
</protein>
<evidence type="ECO:0000313" key="14">
    <source>
        <dbReference type="EMBL" id="GJN94077.1"/>
    </source>
</evidence>
<evidence type="ECO:0000256" key="13">
    <source>
        <dbReference type="SAM" id="MobiDB-lite"/>
    </source>
</evidence>
<dbReference type="EC" id="1.14.13.196" evidence="5"/>
<evidence type="ECO:0000256" key="10">
    <source>
        <dbReference type="ARBA" id="ARBA00047598"/>
    </source>
</evidence>
<feature type="compositionally biased region" description="Low complexity" evidence="13">
    <location>
        <begin position="1192"/>
        <end position="1201"/>
    </location>
</feature>
<feature type="region of interest" description="Disordered" evidence="13">
    <location>
        <begin position="399"/>
        <end position="421"/>
    </location>
</feature>
<proteinExistence type="inferred from homology"/>
<keyword evidence="8" id="KW-0521">NADP</keyword>
<dbReference type="GO" id="GO:0016491">
    <property type="term" value="F:oxidoreductase activity"/>
    <property type="evidence" value="ECO:0007669"/>
    <property type="project" value="UniProtKB-KW"/>
</dbReference>
<feature type="region of interest" description="Disordered" evidence="13">
    <location>
        <begin position="129"/>
        <end position="150"/>
    </location>
</feature>
<comment type="catalytic activity">
    <reaction evidence="11">
        <text>L-ornithine + NADH + O2 = N(5)-hydroxy-L-ornithine + NAD(+) + H2O</text>
        <dbReference type="Rhea" id="RHEA:41512"/>
        <dbReference type="ChEBI" id="CHEBI:15377"/>
        <dbReference type="ChEBI" id="CHEBI:15379"/>
        <dbReference type="ChEBI" id="CHEBI:46911"/>
        <dbReference type="ChEBI" id="CHEBI:57540"/>
        <dbReference type="ChEBI" id="CHEBI:57945"/>
        <dbReference type="ChEBI" id="CHEBI:78275"/>
        <dbReference type="EC" id="1.14.13.196"/>
    </reaction>
</comment>
<gene>
    <name evidence="14" type="ORF">Rhopal_007141-T1</name>
</gene>
<comment type="pathway">
    <text evidence="2">Siderophore biosynthesis.</text>
</comment>
<dbReference type="Gene3D" id="3.40.50.10470">
    <property type="entry name" value="Translation initiation factor eif-2b, domain 2"/>
    <property type="match status" value="1"/>
</dbReference>
<evidence type="ECO:0000256" key="2">
    <source>
        <dbReference type="ARBA" id="ARBA00004924"/>
    </source>
</evidence>
<accession>A0AAV5GXL7</accession>
<dbReference type="AlphaFoldDB" id="A0AAV5GXL7"/>
<dbReference type="InterPro" id="IPR036188">
    <property type="entry name" value="FAD/NAD-bd_sf"/>
</dbReference>
<evidence type="ECO:0000256" key="1">
    <source>
        <dbReference type="ARBA" id="ARBA00001974"/>
    </source>
</evidence>
<comment type="caution">
    <text evidence="14">The sequence shown here is derived from an EMBL/GenBank/DDBJ whole genome shotgun (WGS) entry which is preliminary data.</text>
</comment>
<evidence type="ECO:0000256" key="11">
    <source>
        <dbReference type="ARBA" id="ARBA00049248"/>
    </source>
</evidence>
<dbReference type="SUPFAM" id="SSF100950">
    <property type="entry name" value="NagB/RpiA/CoA transferase-like"/>
    <property type="match status" value="1"/>
</dbReference>
<dbReference type="Gene3D" id="3.50.50.60">
    <property type="entry name" value="FAD/NAD(P)-binding domain"/>
    <property type="match status" value="2"/>
</dbReference>
<name>A0AAV5GXL7_9BASI</name>
<comment type="similarity">
    <text evidence="4">Belongs to the lysine N(6)-hydroxylase/L-ornithine N(5)-oxygenase family.</text>
</comment>
<dbReference type="InterPro" id="IPR042529">
    <property type="entry name" value="IF_2B-like_C"/>
</dbReference>
<keyword evidence="6" id="KW-0285">Flavoprotein</keyword>
<comment type="catalytic activity">
    <reaction evidence="10">
        <text>L-ornithine + NADPH + O2 = N(5)-hydroxy-L-ornithine + NADP(+) + H2O</text>
        <dbReference type="Rhea" id="RHEA:41508"/>
        <dbReference type="ChEBI" id="CHEBI:15377"/>
        <dbReference type="ChEBI" id="CHEBI:15379"/>
        <dbReference type="ChEBI" id="CHEBI:46911"/>
        <dbReference type="ChEBI" id="CHEBI:57783"/>
        <dbReference type="ChEBI" id="CHEBI:58349"/>
        <dbReference type="ChEBI" id="CHEBI:78275"/>
        <dbReference type="EC" id="1.14.13.196"/>
    </reaction>
</comment>
<keyword evidence="9" id="KW-0560">Oxidoreductase</keyword>
<dbReference type="PANTHER" id="PTHR42802:SF1">
    <property type="entry name" value="L-ORNITHINE N(5)-MONOOXYGENASE"/>
    <property type="match status" value="1"/>
</dbReference>
<keyword evidence="15" id="KW-1185">Reference proteome</keyword>
<evidence type="ECO:0000256" key="12">
    <source>
        <dbReference type="RuleBase" id="RU003814"/>
    </source>
</evidence>
<evidence type="ECO:0000256" key="8">
    <source>
        <dbReference type="ARBA" id="ARBA00022857"/>
    </source>
</evidence>
<dbReference type="EMBL" id="BQKY01000016">
    <property type="protein sequence ID" value="GJN94077.1"/>
    <property type="molecule type" value="Genomic_DNA"/>
</dbReference>
<evidence type="ECO:0000313" key="15">
    <source>
        <dbReference type="Proteomes" id="UP001342314"/>
    </source>
</evidence>
<dbReference type="SUPFAM" id="SSF51905">
    <property type="entry name" value="FAD/NAD(P)-binding domain"/>
    <property type="match status" value="1"/>
</dbReference>
<evidence type="ECO:0000256" key="7">
    <source>
        <dbReference type="ARBA" id="ARBA00022827"/>
    </source>
</evidence>
<comment type="cofactor">
    <cofactor evidence="1">
        <name>FAD</name>
        <dbReference type="ChEBI" id="CHEBI:57692"/>
    </cofactor>
</comment>
<dbReference type="Pfam" id="PF01008">
    <property type="entry name" value="IF-2B"/>
    <property type="match status" value="1"/>
</dbReference>
<sequence length="1274" mass="138427">MPPASIVVLTLVSRGDPAAPGHGHELLLSVSPERRSQGEVYSPAQLGFALHETVDVPSSSSSAQLDAAARAASVRSIKSQLLLNAGQDLRFIRSSRRIRWTPELYLECFLWRMSESYERGLDLEFAAAAQPGDTKDEGQEGQDATEQDERDKAMYRVVERRLGRASYAWEAFEAVERDASRMKNEHLSFAFHCVIVPPLLDETLHLLVTLPHLAHYDAAELALNCFVQLVQQRAGQQAFRGSWPAHVSRPDGKTLELPEEVVKDRLFRYWVDKTTRLRLAAATLEKLGVAKILERAARDKRPILHVIAAGNEPSVWGVLRELVHYVETIAAHPYGSLNPHIQAMTHAAEVEWASRPNILRLTLLESRPLCTGAVLASRLWDVSRSARVRAEQLRGLATSYDNPLRHHPLSPGPTSSTLPSGLRGRLLRGLGLEEAREDEAAAALGETYGALDSLLKRAESGVHGEPPPSGLGGTRVQIHAAADNAVASVLKRVKDKGEGPAIVLIGAEAILPGKGGDVVAAMGSWVLAEMAKKLGAKVYVVALSDHILPSTAAAPAVHQHDPTELLAGWAGTLAAELEQLDPFAVEAAKPSGDVGVETAASEVVPGTLIDGYLTSFSRFVHTASTFGVSMPATTTRPSSGDIHDLVAVGFGPASLALAIALVEHNSNAPRPEQPTYSSLGGLQEAIGFSVDEAVRDRSGRAGVAQRTLKCAFVERFPRFLWHPGMMLEGSTMQISFLKDLATLRNPQSAYTFLSYLASFTPSRLASFISLSTFTPSRREFADYLQWCAKKVQGELEQQGSEVAYGEEVVSVDALRPDEHDEGAEVRVLKVTSRRTDSGETTVRFTRNLVISAGGTPKIPPQLCAPELVATERIMHSASFQEKINDLLPRIVEKRSRQRPLRFAVVGAGQSSAECFLHLRTKLAPLLPAGDSELERPQIDMLLRSSSLRPTDEGQFSNEVFDPSMSQAVFRLGDEERERVLGEAKSTNYSIVNPRTLEAVYEAMYGQKVDEDIAARSGIGAEELVRDPRLNIRPYTELREARADPSTSAITLSLFNPITRESREVEYDAIVCGTGYDRQGWRNIMFPPSSRSTVGETREDTGAIPLAELFEAKEQQRRSSATSPRLDLPEAAFSAERMGRSSSLRSDPSSSSSSPARFDSPSRFSAAEAPSTAATSPPAPSSPVRVDDKGYRAPSPASSASTALPAYPVAENYRLQLPTHVKGGHAFKPTVWLQGSCEKTHGISDSLLSVLAVRSGEVVQSLLREGFFDDAAATD</sequence>
<evidence type="ECO:0000256" key="3">
    <source>
        <dbReference type="ARBA" id="ARBA00007251"/>
    </source>
</evidence>
<feature type="compositionally biased region" description="Low complexity" evidence="13">
    <location>
        <begin position="412"/>
        <end position="421"/>
    </location>
</feature>